<dbReference type="Proteomes" id="UP000000684">
    <property type="component" value="Chromosome"/>
</dbReference>
<keyword evidence="1" id="KW-0812">Transmembrane</keyword>
<organism evidence="2 3">
    <name type="scientific">Shewanella frigidimarina (strain NCIMB 400)</name>
    <dbReference type="NCBI Taxonomy" id="318167"/>
    <lineage>
        <taxon>Bacteria</taxon>
        <taxon>Pseudomonadati</taxon>
        <taxon>Pseudomonadota</taxon>
        <taxon>Gammaproteobacteria</taxon>
        <taxon>Alteromonadales</taxon>
        <taxon>Shewanellaceae</taxon>
        <taxon>Shewanella</taxon>
    </lineage>
</organism>
<feature type="transmembrane region" description="Helical" evidence="1">
    <location>
        <begin position="76"/>
        <end position="98"/>
    </location>
</feature>
<proteinExistence type="predicted"/>
<accession>Q089H7</accession>
<keyword evidence="1" id="KW-0472">Membrane</keyword>
<gene>
    <name evidence="2" type="ordered locus">Sfri_0225</name>
</gene>
<keyword evidence="3" id="KW-1185">Reference proteome</keyword>
<dbReference type="AlphaFoldDB" id="Q089H7"/>
<dbReference type="STRING" id="318167.Sfri_0225"/>
<evidence type="ECO:0000313" key="3">
    <source>
        <dbReference type="Proteomes" id="UP000000684"/>
    </source>
</evidence>
<protein>
    <submittedName>
        <fullName evidence="2">Uncharacterized protein</fullName>
    </submittedName>
</protein>
<dbReference type="eggNOG" id="ENOG502ZDZY">
    <property type="taxonomic scope" value="Bacteria"/>
</dbReference>
<dbReference type="KEGG" id="sfr:Sfri_0225"/>
<feature type="transmembrane region" description="Helical" evidence="1">
    <location>
        <begin position="110"/>
        <end position="132"/>
    </location>
</feature>
<dbReference type="EMBL" id="CP000447">
    <property type="protein sequence ID" value="ABI70088.1"/>
    <property type="molecule type" value="Genomic_DNA"/>
</dbReference>
<name>Q089H7_SHEFN</name>
<reference evidence="2 3" key="1">
    <citation type="submission" date="2006-08" db="EMBL/GenBank/DDBJ databases">
        <title>Complete sequence of Shewanella frigidimarina NCIMB 400.</title>
        <authorList>
            <consortium name="US DOE Joint Genome Institute"/>
            <person name="Copeland A."/>
            <person name="Lucas S."/>
            <person name="Lapidus A."/>
            <person name="Barry K."/>
            <person name="Detter J.C."/>
            <person name="Glavina del Rio T."/>
            <person name="Hammon N."/>
            <person name="Israni S."/>
            <person name="Dalin E."/>
            <person name="Tice H."/>
            <person name="Pitluck S."/>
            <person name="Fredrickson J.K."/>
            <person name="Kolker E."/>
            <person name="McCuel L.A."/>
            <person name="DiChristina T."/>
            <person name="Nealson K.H."/>
            <person name="Newman D."/>
            <person name="Tiedje J.M."/>
            <person name="Zhou J."/>
            <person name="Romine M.F."/>
            <person name="Culley D.E."/>
            <person name="Serres M."/>
            <person name="Chertkov O."/>
            <person name="Brettin T."/>
            <person name="Bruce D."/>
            <person name="Han C."/>
            <person name="Tapia R."/>
            <person name="Gilna P."/>
            <person name="Schmutz J."/>
            <person name="Larimer F."/>
            <person name="Land M."/>
            <person name="Hauser L."/>
            <person name="Kyrpides N."/>
            <person name="Mikhailova N."/>
            <person name="Richardson P."/>
        </authorList>
    </citation>
    <scope>NUCLEOTIDE SEQUENCE [LARGE SCALE GENOMIC DNA]</scope>
    <source>
        <strain evidence="2 3">NCIMB 400</strain>
    </source>
</reference>
<evidence type="ECO:0000256" key="1">
    <source>
        <dbReference type="SAM" id="Phobius"/>
    </source>
</evidence>
<keyword evidence="1" id="KW-1133">Transmembrane helix</keyword>
<dbReference type="HOGENOM" id="CLU_1947342_0_0_6"/>
<evidence type="ECO:0000313" key="2">
    <source>
        <dbReference type="EMBL" id="ABI70088.1"/>
    </source>
</evidence>
<sequence>MPAGSVDSTTHSFELVWNHFLKFTLCQYLAKPLNSIARLSKLSKAHLTLCFGLLLLQPVADSLSMSMGHVVDISEFIAVVDTLLAEVMGASLLGLLILNPLVIEQFWRLFNLNSTFCNLLALSYALSALSAVTPKSLEYTAHGCRAPPLQA</sequence>